<evidence type="ECO:0000313" key="9">
    <source>
        <dbReference type="EMBL" id="KAL0482456.1"/>
    </source>
</evidence>
<keyword evidence="4" id="KW-0496">Mitochondrion</keyword>
<proteinExistence type="inferred from homology"/>
<evidence type="ECO:0000256" key="4">
    <source>
        <dbReference type="ARBA" id="ARBA00023128"/>
    </source>
</evidence>
<dbReference type="Proteomes" id="UP001431209">
    <property type="component" value="Unassembled WGS sequence"/>
</dbReference>
<evidence type="ECO:0000313" key="10">
    <source>
        <dbReference type="Proteomes" id="UP001431209"/>
    </source>
</evidence>
<organism evidence="9 10">
    <name type="scientific">Acrasis kona</name>
    <dbReference type="NCBI Taxonomy" id="1008807"/>
    <lineage>
        <taxon>Eukaryota</taxon>
        <taxon>Discoba</taxon>
        <taxon>Heterolobosea</taxon>
        <taxon>Tetramitia</taxon>
        <taxon>Eutetramitia</taxon>
        <taxon>Acrasidae</taxon>
        <taxon>Acrasis</taxon>
    </lineage>
</organism>
<evidence type="ECO:0000259" key="8">
    <source>
        <dbReference type="SMART" id="SM00916"/>
    </source>
</evidence>
<dbReference type="SUPFAM" id="SSF52833">
    <property type="entry name" value="Thioredoxin-like"/>
    <property type="match status" value="1"/>
</dbReference>
<keyword evidence="5" id="KW-0687">Ribonucleoprotein</keyword>
<dbReference type="InterPro" id="IPR039927">
    <property type="entry name" value="Ribosomal_mL43"/>
</dbReference>
<evidence type="ECO:0000256" key="5">
    <source>
        <dbReference type="ARBA" id="ARBA00023274"/>
    </source>
</evidence>
<dbReference type="InterPro" id="IPR036249">
    <property type="entry name" value="Thioredoxin-like_sf"/>
</dbReference>
<dbReference type="GO" id="GO:0032543">
    <property type="term" value="P:mitochondrial translation"/>
    <property type="evidence" value="ECO:0007669"/>
    <property type="project" value="InterPro"/>
</dbReference>
<dbReference type="Pfam" id="PF05047">
    <property type="entry name" value="L51_S25_CI-B8"/>
    <property type="match status" value="1"/>
</dbReference>
<evidence type="ECO:0000256" key="6">
    <source>
        <dbReference type="ARBA" id="ARBA00035188"/>
    </source>
</evidence>
<keyword evidence="3 9" id="KW-0689">Ribosomal protein</keyword>
<comment type="similarity">
    <text evidence="2">Belongs to the mitochondrion-specific ribosomal protein mL43 family.</text>
</comment>
<evidence type="ECO:0000256" key="3">
    <source>
        <dbReference type="ARBA" id="ARBA00022980"/>
    </source>
</evidence>
<dbReference type="GO" id="GO:0003735">
    <property type="term" value="F:structural constituent of ribosome"/>
    <property type="evidence" value="ECO:0007669"/>
    <property type="project" value="InterPro"/>
</dbReference>
<sequence>MSRKGVLQLYKVGLQYCDLSGASKGARDVIEKSVVDLAKMYPNINFFVQVVRNKEPSLAGHFLNGRIKRHQIGNKSAEEIVRKIYELRCQWGHKPEKIGSGKKTFNPSVQGQWTPFLWMKTPREFVERPYKESKKDKKKRMLAMPIDHT</sequence>
<dbReference type="Gene3D" id="3.40.30.10">
    <property type="entry name" value="Glutaredoxin"/>
    <property type="match status" value="1"/>
</dbReference>
<keyword evidence="10" id="KW-1185">Reference proteome</keyword>
<comment type="subcellular location">
    <subcellularLocation>
        <location evidence="1">Mitochondrion</location>
    </subcellularLocation>
</comment>
<accession>A0AAW2YY85</accession>
<comment type="caution">
    <text evidence="9">The sequence shown here is derived from an EMBL/GenBank/DDBJ whole genome shotgun (WGS) entry which is preliminary data.</text>
</comment>
<protein>
    <recommendedName>
        <fullName evidence="6">Large ribosomal subunit protein mL43</fullName>
    </recommendedName>
</protein>
<evidence type="ECO:0000256" key="2">
    <source>
        <dbReference type="ARBA" id="ARBA00006073"/>
    </source>
</evidence>
<dbReference type="AlphaFoldDB" id="A0AAW2YY85"/>
<evidence type="ECO:0000256" key="7">
    <source>
        <dbReference type="SAM" id="MobiDB-lite"/>
    </source>
</evidence>
<dbReference type="EMBL" id="JAOPGA020000855">
    <property type="protein sequence ID" value="KAL0482456.1"/>
    <property type="molecule type" value="Genomic_DNA"/>
</dbReference>
<feature type="domain" description="Ribosomal protein/NADH dehydrogenase" evidence="8">
    <location>
        <begin position="18"/>
        <end position="91"/>
    </location>
</feature>
<dbReference type="InterPro" id="IPR007741">
    <property type="entry name" value="Ribosomal_mL43/mS25/NADH_DH"/>
</dbReference>
<name>A0AAW2YY85_9EUKA</name>
<dbReference type="GO" id="GO:0005762">
    <property type="term" value="C:mitochondrial large ribosomal subunit"/>
    <property type="evidence" value="ECO:0007669"/>
    <property type="project" value="TreeGrafter"/>
</dbReference>
<dbReference type="PANTHER" id="PTHR21396:SF2">
    <property type="entry name" value="LARGE RIBOSOMAL SUBUNIT PROTEIN ML43"/>
    <property type="match status" value="1"/>
</dbReference>
<dbReference type="SMART" id="SM00916">
    <property type="entry name" value="L51_S25_CI-B8"/>
    <property type="match status" value="1"/>
</dbReference>
<gene>
    <name evidence="9" type="ORF">AKO1_013082</name>
</gene>
<evidence type="ECO:0000256" key="1">
    <source>
        <dbReference type="ARBA" id="ARBA00004173"/>
    </source>
</evidence>
<reference evidence="9 10" key="1">
    <citation type="submission" date="2024-03" db="EMBL/GenBank/DDBJ databases">
        <title>The Acrasis kona genome and developmental transcriptomes reveal deep origins of eukaryotic multicellular pathways.</title>
        <authorList>
            <person name="Sheikh S."/>
            <person name="Fu C.-J."/>
            <person name="Brown M.W."/>
            <person name="Baldauf S.L."/>
        </authorList>
    </citation>
    <scope>NUCLEOTIDE SEQUENCE [LARGE SCALE GENOMIC DNA]</scope>
    <source>
        <strain evidence="9 10">ATCC MYA-3509</strain>
    </source>
</reference>
<dbReference type="PANTHER" id="PTHR21396">
    <property type="entry name" value="39S RIBOSOMAL PROTEIN L43"/>
    <property type="match status" value="1"/>
</dbReference>
<feature type="region of interest" description="Disordered" evidence="7">
    <location>
        <begin position="130"/>
        <end position="149"/>
    </location>
</feature>